<dbReference type="GO" id="GO:0003677">
    <property type="term" value="F:DNA binding"/>
    <property type="evidence" value="ECO:0007669"/>
    <property type="project" value="UniProtKB-UniRule"/>
</dbReference>
<dbReference type="HOGENOM" id="CLU_027562_9_6_9"/>
<dbReference type="Pfam" id="PF02899">
    <property type="entry name" value="Phage_int_SAM_1"/>
    <property type="match status" value="1"/>
</dbReference>
<keyword evidence="9" id="KW-0233">DNA recombination</keyword>
<dbReference type="Gene3D" id="1.10.150.130">
    <property type="match status" value="1"/>
</dbReference>
<evidence type="ECO:0000256" key="2">
    <source>
        <dbReference type="ARBA" id="ARBA00004496"/>
    </source>
</evidence>
<evidence type="ECO:0000256" key="8">
    <source>
        <dbReference type="ARBA" id="ARBA00023125"/>
    </source>
</evidence>
<dbReference type="GO" id="GO:0007059">
    <property type="term" value="P:chromosome segregation"/>
    <property type="evidence" value="ECO:0007669"/>
    <property type="project" value="UniProtKB-KW"/>
</dbReference>
<dbReference type="KEGG" id="mas:Mahau_1395"/>
<dbReference type="GO" id="GO:0015074">
    <property type="term" value="P:DNA integration"/>
    <property type="evidence" value="ECO:0007669"/>
    <property type="project" value="UniProtKB-KW"/>
</dbReference>
<dbReference type="Pfam" id="PF00589">
    <property type="entry name" value="Phage_integrase"/>
    <property type="match status" value="1"/>
</dbReference>
<dbReference type="GO" id="GO:0006310">
    <property type="term" value="P:DNA recombination"/>
    <property type="evidence" value="ECO:0007669"/>
    <property type="project" value="UniProtKB-KW"/>
</dbReference>
<proteinExistence type="inferred from homology"/>
<evidence type="ECO:0000256" key="7">
    <source>
        <dbReference type="ARBA" id="ARBA00022908"/>
    </source>
</evidence>
<dbReference type="Proteomes" id="UP000008457">
    <property type="component" value="Chromosome"/>
</dbReference>
<keyword evidence="8 11" id="KW-0238">DNA-binding</keyword>
<dbReference type="AlphaFoldDB" id="F3ZXD1"/>
<evidence type="ECO:0000256" key="1">
    <source>
        <dbReference type="ARBA" id="ARBA00003283"/>
    </source>
</evidence>
<keyword evidence="6" id="KW-0159">Chromosome partition</keyword>
<keyword evidence="4" id="KW-0963">Cytoplasm</keyword>
<comment type="similarity">
    <text evidence="3">Belongs to the 'phage' integrase family.</text>
</comment>
<sequence>MQINDTPDIINDFLIYLENVQGKSPNTVKEYFYDLRTFFRFLKIRRGMVDESEDIRSIDIRDIDLSIVKSVQLSDLYAYISFLSNQKHNNARSRARKVASIRTFFKYLTNKAKLLSVNPAIELESPKVGSRNPVYLSLEESRELLASVDGPFKERDYAILTLFLNCGLRLSELVGINIGDIKEDTLRVIGKGNKERTVYLNEACLNAIETYLKTRPHDGVKDREALFLSKLKKRISPKTVQYIVKKYISNAGLDSTKYSTHKLRHTAATLMYKYGDIDIRTLQQLLGHENISTTQIYTHVDNDMVRHAVNSNPLSQETEHDK</sequence>
<dbReference type="RefSeq" id="WP_013781017.1">
    <property type="nucleotide sequence ID" value="NC_015520.1"/>
</dbReference>
<dbReference type="PROSITE" id="PS51898">
    <property type="entry name" value="TYR_RECOMBINASE"/>
    <property type="match status" value="1"/>
</dbReference>
<dbReference type="PROSITE" id="PS51900">
    <property type="entry name" value="CB"/>
    <property type="match status" value="1"/>
</dbReference>
<feature type="domain" description="Tyr recombinase" evidence="12">
    <location>
        <begin position="131"/>
        <end position="310"/>
    </location>
</feature>
<comment type="subcellular location">
    <subcellularLocation>
        <location evidence="2">Cytoplasm</location>
    </subcellularLocation>
</comment>
<dbReference type="PANTHER" id="PTHR30349">
    <property type="entry name" value="PHAGE INTEGRASE-RELATED"/>
    <property type="match status" value="1"/>
</dbReference>
<dbReference type="InterPro" id="IPR004107">
    <property type="entry name" value="Integrase_SAM-like_N"/>
</dbReference>
<evidence type="ECO:0000313" key="14">
    <source>
        <dbReference type="EMBL" id="AEE96588.1"/>
    </source>
</evidence>
<reference evidence="15" key="1">
    <citation type="submission" date="2010-11" db="EMBL/GenBank/DDBJ databases">
        <title>The complete genome of Mahella australiensis DSM 15567.</title>
        <authorList>
            <consortium name="US DOE Joint Genome Institute (JGI-PGF)"/>
            <person name="Lucas S."/>
            <person name="Copeland A."/>
            <person name="Lapidus A."/>
            <person name="Bruce D."/>
            <person name="Goodwin L."/>
            <person name="Pitluck S."/>
            <person name="Kyrpides N."/>
            <person name="Mavromatis K."/>
            <person name="Pagani I."/>
            <person name="Ivanova N."/>
            <person name="Teshima H."/>
            <person name="Brettin T."/>
            <person name="Detter J.C."/>
            <person name="Han C."/>
            <person name="Tapia R."/>
            <person name="Land M."/>
            <person name="Hauser L."/>
            <person name="Markowitz V."/>
            <person name="Cheng J.-F."/>
            <person name="Hugenholtz P."/>
            <person name="Woyke T."/>
            <person name="Wu D."/>
            <person name="Spring S."/>
            <person name="Pukall R."/>
            <person name="Steenblock K."/>
            <person name="Schneider S."/>
            <person name="Klenk H.-P."/>
            <person name="Eisen J.A."/>
        </authorList>
    </citation>
    <scope>NUCLEOTIDE SEQUENCE [LARGE SCALE GENOMIC DNA]</scope>
    <source>
        <strain evidence="15">DSM 15567 / CIP 107919 / 50-1 BON</strain>
    </source>
</reference>
<feature type="domain" description="Core-binding (CB)" evidence="13">
    <location>
        <begin position="4"/>
        <end position="109"/>
    </location>
</feature>
<dbReference type="InterPro" id="IPR010998">
    <property type="entry name" value="Integrase_recombinase_N"/>
</dbReference>
<keyword evidence="10" id="KW-0131">Cell cycle</keyword>
<dbReference type="Gene3D" id="1.10.443.10">
    <property type="entry name" value="Intergrase catalytic core"/>
    <property type="match status" value="1"/>
</dbReference>
<evidence type="ECO:0000256" key="5">
    <source>
        <dbReference type="ARBA" id="ARBA00022618"/>
    </source>
</evidence>
<protein>
    <submittedName>
        <fullName evidence="14">Integrase family protein</fullName>
    </submittedName>
</protein>
<comment type="function">
    <text evidence="1">Site-specific tyrosine recombinase, which acts by catalyzing the cutting and rejoining of the recombining DNA molecules.</text>
</comment>
<keyword evidence="5" id="KW-0132">Cell division</keyword>
<keyword evidence="7" id="KW-0229">DNA integration</keyword>
<gene>
    <name evidence="14" type="ordered locus">Mahau_1395</name>
</gene>
<evidence type="ECO:0000256" key="6">
    <source>
        <dbReference type="ARBA" id="ARBA00022829"/>
    </source>
</evidence>
<evidence type="ECO:0000256" key="10">
    <source>
        <dbReference type="ARBA" id="ARBA00023306"/>
    </source>
</evidence>
<name>F3ZXD1_MAHA5</name>
<dbReference type="EMBL" id="CP002360">
    <property type="protein sequence ID" value="AEE96588.1"/>
    <property type="molecule type" value="Genomic_DNA"/>
</dbReference>
<dbReference type="InterPro" id="IPR044068">
    <property type="entry name" value="CB"/>
</dbReference>
<dbReference type="STRING" id="697281.Mahau_1395"/>
<dbReference type="GO" id="GO:0005737">
    <property type="term" value="C:cytoplasm"/>
    <property type="evidence" value="ECO:0007669"/>
    <property type="project" value="UniProtKB-SubCell"/>
</dbReference>
<evidence type="ECO:0000259" key="13">
    <source>
        <dbReference type="PROSITE" id="PS51900"/>
    </source>
</evidence>
<dbReference type="SUPFAM" id="SSF56349">
    <property type="entry name" value="DNA breaking-rejoining enzymes"/>
    <property type="match status" value="1"/>
</dbReference>
<evidence type="ECO:0000259" key="12">
    <source>
        <dbReference type="PROSITE" id="PS51898"/>
    </source>
</evidence>
<dbReference type="InterPro" id="IPR050090">
    <property type="entry name" value="Tyrosine_recombinase_XerCD"/>
</dbReference>
<dbReference type="InterPro" id="IPR002104">
    <property type="entry name" value="Integrase_catalytic"/>
</dbReference>
<reference evidence="14 15" key="2">
    <citation type="journal article" date="2011" name="Stand. Genomic Sci.">
        <title>Complete genome sequence of Mahella australiensis type strain (50-1 BON).</title>
        <authorList>
            <person name="Sikorski J."/>
            <person name="Teshima H."/>
            <person name="Nolan M."/>
            <person name="Lucas S."/>
            <person name="Hammon N."/>
            <person name="Deshpande S."/>
            <person name="Cheng J.F."/>
            <person name="Pitluck S."/>
            <person name="Liolios K."/>
            <person name="Pagani I."/>
            <person name="Ivanova N."/>
            <person name="Huntemann M."/>
            <person name="Mavromatis K."/>
            <person name="Ovchinikova G."/>
            <person name="Pati A."/>
            <person name="Tapia R."/>
            <person name="Han C."/>
            <person name="Goodwin L."/>
            <person name="Chen A."/>
            <person name="Palaniappan K."/>
            <person name="Land M."/>
            <person name="Hauser L."/>
            <person name="Ngatchou-Djao O.D."/>
            <person name="Rohde M."/>
            <person name="Pukall R."/>
            <person name="Spring S."/>
            <person name="Abt B."/>
            <person name="Goker M."/>
            <person name="Detter J.C."/>
            <person name="Woyke T."/>
            <person name="Bristow J."/>
            <person name="Markowitz V."/>
            <person name="Hugenholtz P."/>
            <person name="Eisen J.A."/>
            <person name="Kyrpides N.C."/>
            <person name="Klenk H.P."/>
            <person name="Lapidus A."/>
        </authorList>
    </citation>
    <scope>NUCLEOTIDE SEQUENCE [LARGE SCALE GENOMIC DNA]</scope>
    <source>
        <strain evidence="15">DSM 15567 / CIP 107919 / 50-1 BON</strain>
    </source>
</reference>
<evidence type="ECO:0000256" key="3">
    <source>
        <dbReference type="ARBA" id="ARBA00008857"/>
    </source>
</evidence>
<keyword evidence="15" id="KW-1185">Reference proteome</keyword>
<organism evidence="14 15">
    <name type="scientific">Mahella australiensis (strain DSM 15567 / CIP 107919 / 50-1 BON)</name>
    <dbReference type="NCBI Taxonomy" id="697281"/>
    <lineage>
        <taxon>Bacteria</taxon>
        <taxon>Bacillati</taxon>
        <taxon>Bacillota</taxon>
        <taxon>Clostridia</taxon>
        <taxon>Thermoanaerobacterales</taxon>
        <taxon>Thermoanaerobacterales Family IV. Incertae Sedis</taxon>
        <taxon>Mahella</taxon>
    </lineage>
</organism>
<dbReference type="GO" id="GO:0051301">
    <property type="term" value="P:cell division"/>
    <property type="evidence" value="ECO:0007669"/>
    <property type="project" value="UniProtKB-KW"/>
</dbReference>
<evidence type="ECO:0000256" key="11">
    <source>
        <dbReference type="PROSITE-ProRule" id="PRU01248"/>
    </source>
</evidence>
<evidence type="ECO:0000313" key="15">
    <source>
        <dbReference type="Proteomes" id="UP000008457"/>
    </source>
</evidence>
<evidence type="ECO:0000256" key="9">
    <source>
        <dbReference type="ARBA" id="ARBA00023172"/>
    </source>
</evidence>
<dbReference type="PANTHER" id="PTHR30349:SF77">
    <property type="entry name" value="TYROSINE RECOMBINASE XERC"/>
    <property type="match status" value="1"/>
</dbReference>
<dbReference type="InterPro" id="IPR013762">
    <property type="entry name" value="Integrase-like_cat_sf"/>
</dbReference>
<evidence type="ECO:0000256" key="4">
    <source>
        <dbReference type="ARBA" id="ARBA00022490"/>
    </source>
</evidence>
<accession>F3ZXD1</accession>
<dbReference type="InterPro" id="IPR011010">
    <property type="entry name" value="DNA_brk_join_enz"/>
</dbReference>
<dbReference type="eggNOG" id="COG4974">
    <property type="taxonomic scope" value="Bacteria"/>
</dbReference>